<name>A0A2T0K607_9ACTN</name>
<evidence type="ECO:0000256" key="1">
    <source>
        <dbReference type="SAM" id="MobiDB-lite"/>
    </source>
</evidence>
<dbReference type="Proteomes" id="UP000239415">
    <property type="component" value="Unassembled WGS sequence"/>
</dbReference>
<feature type="compositionally biased region" description="Polar residues" evidence="1">
    <location>
        <begin position="141"/>
        <end position="151"/>
    </location>
</feature>
<dbReference type="OrthoDB" id="3294441at2"/>
<reference evidence="3 4" key="1">
    <citation type="submission" date="2018-03" db="EMBL/GenBank/DDBJ databases">
        <title>Genomic Encyclopedia of Archaeal and Bacterial Type Strains, Phase II (KMG-II): from individual species to whole genera.</title>
        <authorList>
            <person name="Goeker M."/>
        </authorList>
    </citation>
    <scope>NUCLEOTIDE SEQUENCE [LARGE SCALE GENOMIC DNA]</scope>
    <source>
        <strain evidence="3 4">DSM 43146</strain>
    </source>
</reference>
<proteinExistence type="predicted"/>
<evidence type="ECO:0000313" key="3">
    <source>
        <dbReference type="EMBL" id="PRX18418.1"/>
    </source>
</evidence>
<feature type="region of interest" description="Disordered" evidence="1">
    <location>
        <begin position="133"/>
        <end position="161"/>
    </location>
</feature>
<keyword evidence="4" id="KW-1185">Reference proteome</keyword>
<dbReference type="AlphaFoldDB" id="A0A2T0K607"/>
<comment type="caution">
    <text evidence="3">The sequence shown here is derived from an EMBL/GenBank/DDBJ whole genome shotgun (WGS) entry which is preliminary data.</text>
</comment>
<organism evidence="3 4">
    <name type="scientific">Actinoplanes italicus</name>
    <dbReference type="NCBI Taxonomy" id="113567"/>
    <lineage>
        <taxon>Bacteria</taxon>
        <taxon>Bacillati</taxon>
        <taxon>Actinomycetota</taxon>
        <taxon>Actinomycetes</taxon>
        <taxon>Micromonosporales</taxon>
        <taxon>Micromonosporaceae</taxon>
        <taxon>Actinoplanes</taxon>
    </lineage>
</organism>
<dbReference type="EMBL" id="PVMZ01000013">
    <property type="protein sequence ID" value="PRX18418.1"/>
    <property type="molecule type" value="Genomic_DNA"/>
</dbReference>
<feature type="chain" id="PRO_5015537055" evidence="2">
    <location>
        <begin position="20"/>
        <end position="186"/>
    </location>
</feature>
<accession>A0A2T0K607</accession>
<dbReference type="RefSeq" id="WP_106324166.1">
    <property type="nucleotide sequence ID" value="NZ_BOMO01000103.1"/>
</dbReference>
<feature type="signal peptide" evidence="2">
    <location>
        <begin position="1"/>
        <end position="19"/>
    </location>
</feature>
<sequence length="186" mass="20502">MAFLSALLLLPVTIAPGSATVLPHHGDDPFPRQVEISFRMEENTQELTRSDVVTFTASKREACTTGGQCGYEIDQESATVQLEYDDMKFRCQGTASAPPFNWIRGRVGFDMQDDDGSYPFSFTIELDYSTTHQRCDDGTSRTDVGNSSNGSTDEEIPWTPGQQVTIAAPVSSFPDGTGYADIRYLY</sequence>
<keyword evidence="2" id="KW-0732">Signal</keyword>
<evidence type="ECO:0000313" key="4">
    <source>
        <dbReference type="Proteomes" id="UP000239415"/>
    </source>
</evidence>
<evidence type="ECO:0000256" key="2">
    <source>
        <dbReference type="SAM" id="SignalP"/>
    </source>
</evidence>
<gene>
    <name evidence="3" type="ORF">CLV67_113255</name>
</gene>
<protein>
    <submittedName>
        <fullName evidence="3">Uncharacterized protein</fullName>
    </submittedName>
</protein>